<reference evidence="1 2" key="1">
    <citation type="journal article" date="2019" name="Sci. Rep.">
        <title>Orb-weaving spider Araneus ventricosus genome elucidates the spidroin gene catalogue.</title>
        <authorList>
            <person name="Kono N."/>
            <person name="Nakamura H."/>
            <person name="Ohtoshi R."/>
            <person name="Moran D.A.P."/>
            <person name="Shinohara A."/>
            <person name="Yoshida Y."/>
            <person name="Fujiwara M."/>
            <person name="Mori M."/>
            <person name="Tomita M."/>
            <person name="Arakawa K."/>
        </authorList>
    </citation>
    <scope>NUCLEOTIDE SEQUENCE [LARGE SCALE GENOMIC DNA]</scope>
</reference>
<comment type="caution">
    <text evidence="1">The sequence shown here is derived from an EMBL/GenBank/DDBJ whole genome shotgun (WGS) entry which is preliminary data.</text>
</comment>
<dbReference type="EMBL" id="BGPR01000890">
    <property type="protein sequence ID" value="GBM39231.1"/>
    <property type="molecule type" value="Genomic_DNA"/>
</dbReference>
<sequence length="116" mass="12955">MVRNYKPKKDTKLLEVKIIEAVSKIENENFSARAAAIAVEIPFSTLQSHLMKLKNPSIVKHVGTVSYIPAEHENELVACLKSVARWGFPLTRKEIKTTVSDFVINKAGTNELAVHL</sequence>
<name>A0A4Y2FDE9_ARAVE</name>
<organism evidence="1 2">
    <name type="scientific">Araneus ventricosus</name>
    <name type="common">Orbweaver spider</name>
    <name type="synonym">Epeira ventricosa</name>
    <dbReference type="NCBI Taxonomy" id="182803"/>
    <lineage>
        <taxon>Eukaryota</taxon>
        <taxon>Metazoa</taxon>
        <taxon>Ecdysozoa</taxon>
        <taxon>Arthropoda</taxon>
        <taxon>Chelicerata</taxon>
        <taxon>Arachnida</taxon>
        <taxon>Araneae</taxon>
        <taxon>Araneomorphae</taxon>
        <taxon>Entelegynae</taxon>
        <taxon>Araneoidea</taxon>
        <taxon>Araneidae</taxon>
        <taxon>Araneus</taxon>
    </lineage>
</organism>
<evidence type="ECO:0000313" key="1">
    <source>
        <dbReference type="EMBL" id="GBM39231.1"/>
    </source>
</evidence>
<protein>
    <recommendedName>
        <fullName evidence="3">HTH psq-type domain-containing protein</fullName>
    </recommendedName>
</protein>
<proteinExistence type="predicted"/>
<evidence type="ECO:0000313" key="2">
    <source>
        <dbReference type="Proteomes" id="UP000499080"/>
    </source>
</evidence>
<keyword evidence="2" id="KW-1185">Reference proteome</keyword>
<evidence type="ECO:0008006" key="3">
    <source>
        <dbReference type="Google" id="ProtNLM"/>
    </source>
</evidence>
<dbReference type="Proteomes" id="UP000499080">
    <property type="component" value="Unassembled WGS sequence"/>
</dbReference>
<gene>
    <name evidence="1" type="ORF">AVEN_43634_1</name>
</gene>
<accession>A0A4Y2FDE9</accession>
<dbReference type="AlphaFoldDB" id="A0A4Y2FDE9"/>
<dbReference type="OrthoDB" id="6767908at2759"/>